<evidence type="ECO:0000256" key="7">
    <source>
        <dbReference type="RuleBase" id="RU000461"/>
    </source>
</evidence>
<dbReference type="PRINTS" id="PR00463">
    <property type="entry name" value="EP450I"/>
</dbReference>
<dbReference type="InterPro" id="IPR017972">
    <property type="entry name" value="Cyt_P450_CS"/>
</dbReference>
<dbReference type="PANTHER" id="PTHR24291">
    <property type="entry name" value="CYTOCHROME P450 FAMILY 4"/>
    <property type="match status" value="1"/>
</dbReference>
<dbReference type="Pfam" id="PF00067">
    <property type="entry name" value="p450"/>
    <property type="match status" value="1"/>
</dbReference>
<dbReference type="InterPro" id="IPR002401">
    <property type="entry name" value="Cyt_P450_E_grp-I"/>
</dbReference>
<feature type="compositionally biased region" description="Basic and acidic residues" evidence="8">
    <location>
        <begin position="16"/>
        <end position="30"/>
    </location>
</feature>
<accession>A0A4S3TSS3</accession>
<dbReference type="PANTHER" id="PTHR24291:SF50">
    <property type="entry name" value="BIFUNCTIONAL ALBAFLAVENONE MONOOXYGENASE_TERPENE SYNTHASE"/>
    <property type="match status" value="1"/>
</dbReference>
<evidence type="ECO:0000256" key="8">
    <source>
        <dbReference type="SAM" id="MobiDB-lite"/>
    </source>
</evidence>
<dbReference type="EMBL" id="RBZW01000003">
    <property type="protein sequence ID" value="THE66780.1"/>
    <property type="molecule type" value="Genomic_DNA"/>
</dbReference>
<evidence type="ECO:0000256" key="4">
    <source>
        <dbReference type="ARBA" id="ARBA00023002"/>
    </source>
</evidence>
<evidence type="ECO:0000256" key="3">
    <source>
        <dbReference type="ARBA" id="ARBA00022723"/>
    </source>
</evidence>
<dbReference type="InterPro" id="IPR050196">
    <property type="entry name" value="Cytochrome_P450_Monoox"/>
</dbReference>
<evidence type="ECO:0000313" key="9">
    <source>
        <dbReference type="EMBL" id="THE66780.1"/>
    </source>
</evidence>
<keyword evidence="4 7" id="KW-0560">Oxidoreductase</keyword>
<dbReference type="InterPro" id="IPR036396">
    <property type="entry name" value="Cyt_P450_sf"/>
</dbReference>
<gene>
    <name evidence="9" type="ORF">D8Y22_01275</name>
</gene>
<proteinExistence type="inferred from homology"/>
<organism evidence="9 10">
    <name type="scientific">Salinadaptatus halalkaliphilus</name>
    <dbReference type="NCBI Taxonomy" id="2419781"/>
    <lineage>
        <taxon>Archaea</taxon>
        <taxon>Methanobacteriati</taxon>
        <taxon>Methanobacteriota</taxon>
        <taxon>Stenosarchaea group</taxon>
        <taxon>Halobacteria</taxon>
        <taxon>Halobacteriales</taxon>
        <taxon>Natrialbaceae</taxon>
        <taxon>Salinadaptatus</taxon>
    </lineage>
</organism>
<dbReference type="SUPFAM" id="SSF48264">
    <property type="entry name" value="Cytochrome P450"/>
    <property type="match status" value="1"/>
</dbReference>
<evidence type="ECO:0000256" key="5">
    <source>
        <dbReference type="ARBA" id="ARBA00023004"/>
    </source>
</evidence>
<keyword evidence="6 7" id="KW-0503">Monooxygenase</keyword>
<feature type="region of interest" description="Disordered" evidence="8">
    <location>
        <begin position="1"/>
        <end position="42"/>
    </location>
</feature>
<keyword evidence="3 7" id="KW-0479">Metal-binding</keyword>
<comment type="caution">
    <text evidence="9">The sequence shown here is derived from an EMBL/GenBank/DDBJ whole genome shotgun (WGS) entry which is preliminary data.</text>
</comment>
<evidence type="ECO:0000256" key="2">
    <source>
        <dbReference type="ARBA" id="ARBA00022617"/>
    </source>
</evidence>
<keyword evidence="10" id="KW-1185">Reference proteome</keyword>
<comment type="similarity">
    <text evidence="1 7">Belongs to the cytochrome P450 family.</text>
</comment>
<dbReference type="RefSeq" id="WP_141462736.1">
    <property type="nucleotide sequence ID" value="NZ_RBZW01000003.1"/>
</dbReference>
<dbReference type="InterPro" id="IPR001128">
    <property type="entry name" value="Cyt_P450"/>
</dbReference>
<dbReference type="GO" id="GO:0020037">
    <property type="term" value="F:heme binding"/>
    <property type="evidence" value="ECO:0007669"/>
    <property type="project" value="InterPro"/>
</dbReference>
<sequence>MSDSRSRPSNPGSESADARSDDTRGDRGGVDEGAPLPPGPAGLPVAGNVLQIVSDPLGYVDRLRSYGDVVHYQIFGRKFTALLHPDHVERVLVGEPERFEQYAFEELNVDFAPEGLLMSEGEQWRRQRELIQPAFSPARIAAFADAIVDRTATAADGWADGQTVAVDRAFSELTLEILTTTLFDLELAERRETVADAASAINDLSDGRSVSAFLPGWIPTPRNVRCKRRLRRFDALVADLIAERRADTGGADDLLSTLLEAADEAEPDQGLSDEELRDQLVTFLFAGHETTSLALTYACWSLAHNPDVRERLEAELEDICGDREPTMADVSDLTDTEQVIEETLRLYPPAFMIVRKTREDVVFDGYRVPEGTSITLPQYALHRDERFWDRPDEFRPDRFAEGNGGDDRPAYAYFPFGGGPRHCVGMRFAMLELKLVLATLLRRVRFDAAGDADLELRPTTTLSPDDDITLTVRRRH</sequence>
<dbReference type="AlphaFoldDB" id="A0A4S3TSS3"/>
<dbReference type="PRINTS" id="PR00385">
    <property type="entry name" value="P450"/>
</dbReference>
<evidence type="ECO:0000256" key="1">
    <source>
        <dbReference type="ARBA" id="ARBA00010617"/>
    </source>
</evidence>
<dbReference type="Gene3D" id="1.10.630.10">
    <property type="entry name" value="Cytochrome P450"/>
    <property type="match status" value="1"/>
</dbReference>
<dbReference type="GO" id="GO:0016705">
    <property type="term" value="F:oxidoreductase activity, acting on paired donors, with incorporation or reduction of molecular oxygen"/>
    <property type="evidence" value="ECO:0007669"/>
    <property type="project" value="InterPro"/>
</dbReference>
<evidence type="ECO:0000313" key="10">
    <source>
        <dbReference type="Proteomes" id="UP000318864"/>
    </source>
</evidence>
<dbReference type="GO" id="GO:0005506">
    <property type="term" value="F:iron ion binding"/>
    <property type="evidence" value="ECO:0007669"/>
    <property type="project" value="InterPro"/>
</dbReference>
<protein>
    <submittedName>
        <fullName evidence="9">Cytochrome P450</fullName>
    </submittedName>
</protein>
<dbReference type="PROSITE" id="PS00086">
    <property type="entry name" value="CYTOCHROME_P450"/>
    <property type="match status" value="1"/>
</dbReference>
<dbReference type="GO" id="GO:0004497">
    <property type="term" value="F:monooxygenase activity"/>
    <property type="evidence" value="ECO:0007669"/>
    <property type="project" value="UniProtKB-KW"/>
</dbReference>
<name>A0A4S3TSS3_9EURY</name>
<dbReference type="OrthoDB" id="9881at2157"/>
<keyword evidence="5 7" id="KW-0408">Iron</keyword>
<dbReference type="Proteomes" id="UP000318864">
    <property type="component" value="Unassembled WGS sequence"/>
</dbReference>
<keyword evidence="2 7" id="KW-0349">Heme</keyword>
<evidence type="ECO:0000256" key="6">
    <source>
        <dbReference type="ARBA" id="ARBA00023033"/>
    </source>
</evidence>
<reference evidence="9 10" key="1">
    <citation type="submission" date="2018-10" db="EMBL/GenBank/DDBJ databases">
        <title>Natronolimnobius sp. XQ-INN 246 isolated from Inner Mongolia Autonomous Region of China.</title>
        <authorList>
            <person name="Xue Q."/>
        </authorList>
    </citation>
    <scope>NUCLEOTIDE SEQUENCE [LARGE SCALE GENOMIC DNA]</scope>
    <source>
        <strain evidence="9 10">XQ-INN 246</strain>
    </source>
</reference>